<dbReference type="AlphaFoldDB" id="A0A176YM24"/>
<comment type="caution">
    <text evidence="3">The sequence shown here is derived from an EMBL/GenBank/DDBJ whole genome shotgun (WGS) entry which is preliminary data.</text>
</comment>
<proteinExistence type="inferred from homology"/>
<dbReference type="SUPFAM" id="SSF52096">
    <property type="entry name" value="ClpP/crotonase"/>
    <property type="match status" value="1"/>
</dbReference>
<protein>
    <submittedName>
        <fullName evidence="3">Uncharacterized protein</fullName>
    </submittedName>
</protein>
<dbReference type="RefSeq" id="WP_063702331.1">
    <property type="nucleotide sequence ID" value="NZ_LUUB01000070.1"/>
</dbReference>
<dbReference type="Gene3D" id="1.10.12.10">
    <property type="entry name" value="Lyase 2-enoyl-coa Hydratase, Chain A, domain 2"/>
    <property type="match status" value="1"/>
</dbReference>
<dbReference type="InterPro" id="IPR029045">
    <property type="entry name" value="ClpP/crotonase-like_dom_sf"/>
</dbReference>
<accession>A0A176YM24</accession>
<dbReference type="EMBL" id="LUUB01000070">
    <property type="protein sequence ID" value="OAF07203.1"/>
    <property type="molecule type" value="Genomic_DNA"/>
</dbReference>
<feature type="region of interest" description="Disordered" evidence="2">
    <location>
        <begin position="41"/>
        <end position="68"/>
    </location>
</feature>
<keyword evidence="4" id="KW-1185">Reference proteome</keyword>
<reference evidence="3 4" key="1">
    <citation type="submission" date="2016-03" db="EMBL/GenBank/DDBJ databases">
        <title>Draft Genome Sequence of the Strain BR 10245 (Bradyrhizobium sp.) isolated from nodules of Centrolobium paraense.</title>
        <authorList>
            <person name="Simoes-Araujo J.L.Sr."/>
            <person name="Barauna A.C."/>
            <person name="Silva K."/>
            <person name="Zilli J.E."/>
        </authorList>
    </citation>
    <scope>NUCLEOTIDE SEQUENCE [LARGE SCALE GENOMIC DNA]</scope>
    <source>
        <strain evidence="3 4">BR 10245</strain>
    </source>
</reference>
<gene>
    <name evidence="3" type="ORF">AYJ54_17910</name>
</gene>
<evidence type="ECO:0000256" key="2">
    <source>
        <dbReference type="SAM" id="MobiDB-lite"/>
    </source>
</evidence>
<dbReference type="OrthoDB" id="9777711at2"/>
<dbReference type="InterPro" id="IPR014748">
    <property type="entry name" value="Enoyl-CoA_hydra_C"/>
</dbReference>
<evidence type="ECO:0000313" key="4">
    <source>
        <dbReference type="Proteomes" id="UP000076959"/>
    </source>
</evidence>
<dbReference type="Proteomes" id="UP000076959">
    <property type="component" value="Unassembled WGS sequence"/>
</dbReference>
<sequence>MAKKFLDFALVPSFEDFLDYELMVQPQLNQSADYREGFTSFQEKRPARFTGRQRRAAQPTMPRRDTTT</sequence>
<comment type="similarity">
    <text evidence="1">Belongs to the enoyl-CoA hydratase/isomerase family.</text>
</comment>
<name>A0A176YM24_9BRAD</name>
<organism evidence="3 4">
    <name type="scientific">Bradyrhizobium centrolobii</name>
    <dbReference type="NCBI Taxonomy" id="1505087"/>
    <lineage>
        <taxon>Bacteria</taxon>
        <taxon>Pseudomonadati</taxon>
        <taxon>Pseudomonadota</taxon>
        <taxon>Alphaproteobacteria</taxon>
        <taxon>Hyphomicrobiales</taxon>
        <taxon>Nitrobacteraceae</taxon>
        <taxon>Bradyrhizobium</taxon>
    </lineage>
</organism>
<evidence type="ECO:0000256" key="1">
    <source>
        <dbReference type="ARBA" id="ARBA00005254"/>
    </source>
</evidence>
<evidence type="ECO:0000313" key="3">
    <source>
        <dbReference type="EMBL" id="OAF07203.1"/>
    </source>
</evidence>